<dbReference type="Proteomes" id="UP001138997">
    <property type="component" value="Unassembled WGS sequence"/>
</dbReference>
<keyword evidence="7" id="KW-1185">Reference proteome</keyword>
<evidence type="ECO:0000313" key="6">
    <source>
        <dbReference type="EMBL" id="MCD5312147.1"/>
    </source>
</evidence>
<organism evidence="6 7">
    <name type="scientific">Kineosporia babensis</name>
    <dbReference type="NCBI Taxonomy" id="499548"/>
    <lineage>
        <taxon>Bacteria</taxon>
        <taxon>Bacillati</taxon>
        <taxon>Actinomycetota</taxon>
        <taxon>Actinomycetes</taxon>
        <taxon>Kineosporiales</taxon>
        <taxon>Kineosporiaceae</taxon>
        <taxon>Kineosporia</taxon>
    </lineage>
</organism>
<dbReference type="Gene3D" id="3.90.320.10">
    <property type="match status" value="1"/>
</dbReference>
<dbReference type="RefSeq" id="WP_231442066.1">
    <property type="nucleotide sequence ID" value="NZ_JAJOMB010000007.1"/>
</dbReference>
<keyword evidence="2" id="KW-0347">Helicase</keyword>
<accession>A0A9X1STS0</accession>
<evidence type="ECO:0000313" key="7">
    <source>
        <dbReference type="Proteomes" id="UP001138997"/>
    </source>
</evidence>
<evidence type="ECO:0000259" key="5">
    <source>
        <dbReference type="Pfam" id="PF12705"/>
    </source>
</evidence>
<reference evidence="6" key="1">
    <citation type="submission" date="2021-11" db="EMBL/GenBank/DDBJ databases">
        <title>Streptomyces corallinus and Kineosporia corallina sp. nov., two new coral-derived marine actinobacteria.</title>
        <authorList>
            <person name="Buangrab K."/>
            <person name="Sutthacheep M."/>
            <person name="Yeemin T."/>
            <person name="Harunari E."/>
            <person name="Igarashi Y."/>
            <person name="Sripreechasak P."/>
            <person name="Kanchanasin P."/>
            <person name="Tanasupawat S."/>
            <person name="Phongsopitanun W."/>
        </authorList>
    </citation>
    <scope>NUCLEOTIDE SEQUENCE</scope>
    <source>
        <strain evidence="6">JCM 31032</strain>
    </source>
</reference>
<dbReference type="GO" id="GO:0006281">
    <property type="term" value="P:DNA repair"/>
    <property type="evidence" value="ECO:0007669"/>
    <property type="project" value="UniProtKB-KW"/>
</dbReference>
<keyword evidence="2" id="KW-0067">ATP-binding</keyword>
<proteinExistence type="predicted"/>
<keyword evidence="2" id="KW-0378">Hydrolase</keyword>
<dbReference type="EMBL" id="JAJOMB010000007">
    <property type="protein sequence ID" value="MCD5312147.1"/>
    <property type="molecule type" value="Genomic_DNA"/>
</dbReference>
<dbReference type="GO" id="GO:0004386">
    <property type="term" value="F:helicase activity"/>
    <property type="evidence" value="ECO:0007669"/>
    <property type="project" value="UniProtKB-KW"/>
</dbReference>
<keyword evidence="1" id="KW-0227">DNA damage</keyword>
<feature type="compositionally biased region" description="Low complexity" evidence="4">
    <location>
        <begin position="120"/>
        <end position="129"/>
    </location>
</feature>
<evidence type="ECO:0000256" key="3">
    <source>
        <dbReference type="ARBA" id="ARBA00023204"/>
    </source>
</evidence>
<feature type="region of interest" description="Disordered" evidence="4">
    <location>
        <begin position="105"/>
        <end position="140"/>
    </location>
</feature>
<dbReference type="InterPro" id="IPR011335">
    <property type="entry name" value="Restrct_endonuc-II-like"/>
</dbReference>
<feature type="compositionally biased region" description="Gly residues" evidence="4">
    <location>
        <begin position="105"/>
        <end position="114"/>
    </location>
</feature>
<keyword evidence="2" id="KW-0547">Nucleotide-binding</keyword>
<evidence type="ECO:0000256" key="1">
    <source>
        <dbReference type="ARBA" id="ARBA00022763"/>
    </source>
</evidence>
<dbReference type="AlphaFoldDB" id="A0A9X1STS0"/>
<name>A0A9X1STS0_9ACTN</name>
<evidence type="ECO:0000256" key="2">
    <source>
        <dbReference type="ARBA" id="ARBA00022806"/>
    </source>
</evidence>
<comment type="caution">
    <text evidence="6">The sequence shown here is derived from an EMBL/GenBank/DDBJ whole genome shotgun (WGS) entry which is preliminary data.</text>
</comment>
<dbReference type="InterPro" id="IPR011604">
    <property type="entry name" value="PDDEXK-like_dom_sf"/>
</dbReference>
<evidence type="ECO:0000256" key="4">
    <source>
        <dbReference type="SAM" id="MobiDB-lite"/>
    </source>
</evidence>
<dbReference type="Pfam" id="PF12705">
    <property type="entry name" value="PDDEXK_1"/>
    <property type="match status" value="2"/>
</dbReference>
<protein>
    <submittedName>
        <fullName evidence="6">PD-(D/E)XK nuclease family protein</fullName>
    </submittedName>
</protein>
<dbReference type="InterPro" id="IPR038726">
    <property type="entry name" value="PDDEXK_AddAB-type"/>
</dbReference>
<sequence>MAAALSPSRASDFMQCPLLYRFRVVDRLPERPSPAALRGTLVHAVLESLFDLPAEQRTQQAALELLRPQWERVLAERPEAAQLFGAGALGGDRFDGGVSGVVGGNAGGTGGGEAGKLEAGEPGAERPGAGDPGAERPGAETDLDGWLASASELIGRWFALEDPTRLEPADRELYVETTLDDGLVLRGYVDRLDVAADGRLRVVDYKTGKAPSEAFEAKALFQMKFYALVLWRTRGRLPTMLQLVYLGNGEVLRYEPDEQELLGVERKVRALWDAIVLAAETGDWRPSPSRLCTWCDHHALCPAKGGTPPPIPEDALERVLGLKPATTDAMSRDGAIA</sequence>
<feature type="domain" description="PD-(D/E)XK endonuclease-like" evidence="5">
    <location>
        <begin position="146"/>
        <end position="302"/>
    </location>
</feature>
<dbReference type="SUPFAM" id="SSF52980">
    <property type="entry name" value="Restriction endonuclease-like"/>
    <property type="match status" value="1"/>
</dbReference>
<keyword evidence="3" id="KW-0234">DNA repair</keyword>
<gene>
    <name evidence="6" type="ORF">LR394_14650</name>
</gene>
<feature type="domain" description="PD-(D/E)XK endonuclease-like" evidence="5">
    <location>
        <begin position="5"/>
        <end position="79"/>
    </location>
</feature>